<accession>A0ABS2SWR0</accession>
<sequence>MEKFEWKVEKDVFYFNYLEMASTVEEAQEQANFVRSQLAKPEIKKFLNDNRNVTSVAAPEVGAVWGELMATVSSQVEKNATIAPSASLKMQLNRISKQSGTYDSVRAFTDINQALDFMEVPDFKLS</sequence>
<proteinExistence type="predicted"/>
<reference evidence="1" key="1">
    <citation type="submission" date="2021-01" db="EMBL/GenBank/DDBJ databases">
        <title>Genomic Encyclopedia of Type Strains, Phase IV (KMG-IV): sequencing the most valuable type-strain genomes for metagenomic binning, comparative biology and taxonomic classification.</title>
        <authorList>
            <person name="Goeker M."/>
        </authorList>
    </citation>
    <scope>NUCLEOTIDE SEQUENCE</scope>
    <source>
        <strain evidence="1">DSM 21943</strain>
    </source>
</reference>
<name>A0ABS2SWR0_9BACI</name>
<dbReference type="EMBL" id="JAFBCV010000009">
    <property type="protein sequence ID" value="MBM7839611.1"/>
    <property type="molecule type" value="Genomic_DNA"/>
</dbReference>
<dbReference type="RefSeq" id="WP_204466821.1">
    <property type="nucleotide sequence ID" value="NZ_JAFBCV010000009.1"/>
</dbReference>
<evidence type="ECO:0000313" key="2">
    <source>
        <dbReference type="Proteomes" id="UP001179280"/>
    </source>
</evidence>
<protein>
    <submittedName>
        <fullName evidence="1">TnpA family transposase</fullName>
    </submittedName>
</protein>
<keyword evidence="2" id="KW-1185">Reference proteome</keyword>
<gene>
    <name evidence="1" type="ORF">JOC54_002891</name>
</gene>
<comment type="caution">
    <text evidence="1">The sequence shown here is derived from an EMBL/GenBank/DDBJ whole genome shotgun (WGS) entry which is preliminary data.</text>
</comment>
<organism evidence="1 2">
    <name type="scientific">Shouchella xiaoxiensis</name>
    <dbReference type="NCBI Taxonomy" id="766895"/>
    <lineage>
        <taxon>Bacteria</taxon>
        <taxon>Bacillati</taxon>
        <taxon>Bacillota</taxon>
        <taxon>Bacilli</taxon>
        <taxon>Bacillales</taxon>
        <taxon>Bacillaceae</taxon>
        <taxon>Shouchella</taxon>
    </lineage>
</organism>
<evidence type="ECO:0000313" key="1">
    <source>
        <dbReference type="EMBL" id="MBM7839611.1"/>
    </source>
</evidence>
<dbReference type="Proteomes" id="UP001179280">
    <property type="component" value="Unassembled WGS sequence"/>
</dbReference>